<dbReference type="InterPro" id="IPR050585">
    <property type="entry name" value="Xaa-Pro_dipeptidyl-ppase/CocE"/>
</dbReference>
<feature type="domain" description="Xaa-Pro dipeptidyl-peptidase C-terminal" evidence="3">
    <location>
        <begin position="310"/>
        <end position="580"/>
    </location>
</feature>
<dbReference type="InterPro" id="IPR000383">
    <property type="entry name" value="Xaa-Pro-like_dom"/>
</dbReference>
<evidence type="ECO:0000259" key="3">
    <source>
        <dbReference type="SMART" id="SM00939"/>
    </source>
</evidence>
<dbReference type="PANTHER" id="PTHR43056:SF10">
    <property type="entry name" value="COCE_NOND FAMILY, PUTATIVE (AFU_ORTHOLOGUE AFUA_7G00600)-RELATED"/>
    <property type="match status" value="1"/>
</dbReference>
<dbReference type="GO" id="GO:0008239">
    <property type="term" value="F:dipeptidyl-peptidase activity"/>
    <property type="evidence" value="ECO:0007669"/>
    <property type="project" value="InterPro"/>
</dbReference>
<dbReference type="Pfam" id="PF08530">
    <property type="entry name" value="PepX_C"/>
    <property type="match status" value="1"/>
</dbReference>
<evidence type="ECO:0000256" key="2">
    <source>
        <dbReference type="SAM" id="MobiDB-lite"/>
    </source>
</evidence>
<dbReference type="AlphaFoldDB" id="A0A6B0YQV2"/>
<organism evidence="4">
    <name type="scientific">Caldilineaceae bacterium SB0664_bin_27</name>
    <dbReference type="NCBI Taxonomy" id="2605260"/>
    <lineage>
        <taxon>Bacteria</taxon>
        <taxon>Bacillati</taxon>
        <taxon>Chloroflexota</taxon>
        <taxon>Caldilineae</taxon>
        <taxon>Caldilineales</taxon>
        <taxon>Caldilineaceae</taxon>
    </lineage>
</organism>
<evidence type="ECO:0000256" key="1">
    <source>
        <dbReference type="ARBA" id="ARBA00022801"/>
    </source>
</evidence>
<dbReference type="Pfam" id="PF02129">
    <property type="entry name" value="Peptidase_S15"/>
    <property type="match status" value="1"/>
</dbReference>
<dbReference type="Gene3D" id="3.40.50.1820">
    <property type="entry name" value="alpha/beta hydrolase"/>
    <property type="match status" value="1"/>
</dbReference>
<keyword evidence="1 4" id="KW-0378">Hydrolase</keyword>
<dbReference type="InterPro" id="IPR013736">
    <property type="entry name" value="Xaa-Pro_dipept_C"/>
</dbReference>
<dbReference type="InterPro" id="IPR008979">
    <property type="entry name" value="Galactose-bd-like_sf"/>
</dbReference>
<sequence>MTDDVRFMWDTPVPMRDGVKLSTDIYLPAAAEAYPVILARTPYDNIAPRMVEAAQFFSARGYAVVLQDARGRFDSEGHFEPRVNEGKDGYDTIEWIAEQPWSNGKIGMMGGSYGGTVQWLAARERPPHLTTVVTSVTGGMRWMHDENYMNGKFPVFQFRWLNMTGGRTMQHYPFEPLTSHQPGVASPYNFNKLIRTRPLKDVDKVVGRTNTYWRTWLERNTYDEYWQQMSFEDYFELVDLPALHITGWFDNCQWGEMYMYSGMAARSPGGDKQWLLVGPWDHAGSANPQPRLGDLEFTQAAVLDIRAIHLRWFDYWLKGEENGQADDAKVRIFTMGRNSWRDEPAWPVRGMEEPVAFYLHSGGAADLFPEGGRQGEPGAGCGTLDLTPPGEEAGDRYVYDPEDPVPSVEDAESPDPIRDSHVLAMDFRYALRRADVLTYTSAPLTEELEITGTAFITLYAASDCVDTDWVALLCDLRPDGSSVPLTSAVMRASYRAGADKIDSPAPSPITPGQVYQYTIEFMATSMAFQPGHCLQLAVTSSLYPAYDLNPNTGAPVGEDLPSRPANQTIYHCAEYPSHLLLPEVKR</sequence>
<dbReference type="PANTHER" id="PTHR43056">
    <property type="entry name" value="PEPTIDASE S9 PROLYL OLIGOPEPTIDASE"/>
    <property type="match status" value="1"/>
</dbReference>
<dbReference type="EMBL" id="VXRG01000066">
    <property type="protein sequence ID" value="MXY93340.1"/>
    <property type="molecule type" value="Genomic_DNA"/>
</dbReference>
<name>A0A6B0YQV2_9CHLR</name>
<dbReference type="Gene3D" id="2.60.120.260">
    <property type="entry name" value="Galactose-binding domain-like"/>
    <property type="match status" value="1"/>
</dbReference>
<evidence type="ECO:0000313" key="4">
    <source>
        <dbReference type="EMBL" id="MXY93340.1"/>
    </source>
</evidence>
<comment type="caution">
    <text evidence="4">The sequence shown here is derived from an EMBL/GenBank/DDBJ whole genome shotgun (WGS) entry which is preliminary data.</text>
</comment>
<dbReference type="Gene3D" id="1.10.3020.10">
    <property type="entry name" value="alpha-amino acid ester hydrolase ( Helical cap domain)"/>
    <property type="match status" value="1"/>
</dbReference>
<accession>A0A6B0YQV2</accession>
<dbReference type="InterPro" id="IPR029058">
    <property type="entry name" value="AB_hydrolase_fold"/>
</dbReference>
<dbReference type="SMART" id="SM00939">
    <property type="entry name" value="PepX_C"/>
    <property type="match status" value="1"/>
</dbReference>
<gene>
    <name evidence="4" type="ORF">F4Y42_07830</name>
</gene>
<dbReference type="NCBIfam" id="TIGR00976">
    <property type="entry name" value="CocE_NonD"/>
    <property type="match status" value="1"/>
</dbReference>
<proteinExistence type="predicted"/>
<dbReference type="SUPFAM" id="SSF53474">
    <property type="entry name" value="alpha/beta-Hydrolases"/>
    <property type="match status" value="1"/>
</dbReference>
<dbReference type="SUPFAM" id="SSF49785">
    <property type="entry name" value="Galactose-binding domain-like"/>
    <property type="match status" value="1"/>
</dbReference>
<feature type="region of interest" description="Disordered" evidence="2">
    <location>
        <begin position="369"/>
        <end position="416"/>
    </location>
</feature>
<reference evidence="4" key="1">
    <citation type="submission" date="2019-09" db="EMBL/GenBank/DDBJ databases">
        <title>Characterisation of the sponge microbiome using genome-centric metagenomics.</title>
        <authorList>
            <person name="Engelberts J.P."/>
            <person name="Robbins S.J."/>
            <person name="De Goeij J.M."/>
            <person name="Aranda M."/>
            <person name="Bell S.C."/>
            <person name="Webster N.S."/>
        </authorList>
    </citation>
    <scope>NUCLEOTIDE SEQUENCE</scope>
    <source>
        <strain evidence="4">SB0664_bin_27</strain>
    </source>
</reference>
<dbReference type="InterPro" id="IPR005674">
    <property type="entry name" value="CocE/Ser_esterase"/>
</dbReference>
<feature type="compositionally biased region" description="Gly residues" evidence="2">
    <location>
        <begin position="372"/>
        <end position="381"/>
    </location>
</feature>
<protein>
    <submittedName>
        <fullName evidence="4">CocE/NonD family hydrolase</fullName>
    </submittedName>
</protein>